<comment type="caution">
    <text evidence="4">The sequence shown here is derived from an EMBL/GenBank/DDBJ whole genome shotgun (WGS) entry which is preliminary data.</text>
</comment>
<organism evidence="4 5">
    <name type="scientific">Candidatus Methanodesulfokora washburnensis</name>
    <dbReference type="NCBI Taxonomy" id="2478471"/>
    <lineage>
        <taxon>Archaea</taxon>
        <taxon>Thermoproteota</taxon>
        <taxon>Candidatus Korarchaeia</taxon>
        <taxon>Candidatus Korarchaeia incertae sedis</taxon>
        <taxon>Candidatus Methanodesulfokora</taxon>
    </lineage>
</organism>
<evidence type="ECO:0000313" key="5">
    <source>
        <dbReference type="Proteomes" id="UP000316217"/>
    </source>
</evidence>
<accession>A0A520KP37</accession>
<dbReference type="InterPro" id="IPR009001">
    <property type="entry name" value="Transl_elong_EF1A/Init_IF2_C"/>
</dbReference>
<keyword evidence="2" id="KW-0342">GTP-binding</keyword>
<evidence type="ECO:0000259" key="3">
    <source>
        <dbReference type="Pfam" id="PF09173"/>
    </source>
</evidence>
<dbReference type="Pfam" id="PF09173">
    <property type="entry name" value="eIF2_C"/>
    <property type="match status" value="1"/>
</dbReference>
<evidence type="ECO:0000256" key="2">
    <source>
        <dbReference type="ARBA" id="ARBA00023134"/>
    </source>
</evidence>
<dbReference type="EMBL" id="RXII01000023">
    <property type="protein sequence ID" value="RZN63128.1"/>
    <property type="molecule type" value="Genomic_DNA"/>
</dbReference>
<dbReference type="GO" id="GO:0005525">
    <property type="term" value="F:GTP binding"/>
    <property type="evidence" value="ECO:0007669"/>
    <property type="project" value="UniProtKB-KW"/>
</dbReference>
<gene>
    <name evidence="4" type="ORF">EF810_01410</name>
</gene>
<dbReference type="SUPFAM" id="SSF50465">
    <property type="entry name" value="EF-Tu/eEF-1alpha/eIF2-gamma C-terminal domain"/>
    <property type="match status" value="1"/>
</dbReference>
<feature type="domain" description="Initiation factor eIF2 gamma C-terminal" evidence="3">
    <location>
        <begin position="2"/>
        <end position="33"/>
    </location>
</feature>
<reference evidence="4 5" key="1">
    <citation type="journal article" date="2019" name="Nat. Microbiol.">
        <title>Wide diversity of methane and short-chain alkane metabolisms in uncultured archaea.</title>
        <authorList>
            <person name="Borrel G."/>
            <person name="Adam P.S."/>
            <person name="McKay L.J."/>
            <person name="Chen L.X."/>
            <person name="Sierra-Garcia I.N."/>
            <person name="Sieber C.M."/>
            <person name="Letourneur Q."/>
            <person name="Ghozlane A."/>
            <person name="Andersen G.L."/>
            <person name="Li W.J."/>
            <person name="Hallam S.J."/>
            <person name="Muyzer G."/>
            <person name="de Oliveira V.M."/>
            <person name="Inskeep W.P."/>
            <person name="Banfield J.F."/>
            <person name="Gribaldo S."/>
        </authorList>
    </citation>
    <scope>NUCLEOTIDE SEQUENCE [LARGE SCALE GENOMIC DNA]</scope>
    <source>
        <strain evidence="4">NM4</strain>
    </source>
</reference>
<dbReference type="Gene3D" id="2.40.30.10">
    <property type="entry name" value="Translation factors"/>
    <property type="match status" value="1"/>
</dbReference>
<sequence>SLTLRIPVCTELEQRLAISMRVSGRWRLVGHGLVKGGKEYKQ</sequence>
<evidence type="ECO:0000256" key="1">
    <source>
        <dbReference type="ARBA" id="ARBA00022741"/>
    </source>
</evidence>
<keyword evidence="1" id="KW-0547">Nucleotide-binding</keyword>
<feature type="non-terminal residue" evidence="4">
    <location>
        <position position="1"/>
    </location>
</feature>
<evidence type="ECO:0000313" key="4">
    <source>
        <dbReference type="EMBL" id="RZN63128.1"/>
    </source>
</evidence>
<dbReference type="AlphaFoldDB" id="A0A520KP37"/>
<dbReference type="Proteomes" id="UP000316217">
    <property type="component" value="Unassembled WGS sequence"/>
</dbReference>
<dbReference type="InterPro" id="IPR015256">
    <property type="entry name" value="eIF2g_C"/>
</dbReference>
<protein>
    <recommendedName>
        <fullName evidence="3">Initiation factor eIF2 gamma C-terminal domain-containing protein</fullName>
    </recommendedName>
</protein>
<name>A0A520KP37_9CREN</name>
<proteinExistence type="predicted"/>